<dbReference type="PROSITE" id="PS00922">
    <property type="entry name" value="TRANSGLYCOSYLASE"/>
    <property type="match status" value="1"/>
</dbReference>
<reference evidence="4 5" key="1">
    <citation type="submission" date="2023-11" db="EMBL/GenBank/DDBJ databases">
        <title>MicrobeMod: A computational toolkit for identifying prokaryotic methylation and restriction-modification with nanopore sequencing.</title>
        <authorList>
            <person name="Crits-Christoph A."/>
            <person name="Kang S.C."/>
            <person name="Lee H."/>
            <person name="Ostrov N."/>
        </authorList>
    </citation>
    <scope>NUCLEOTIDE SEQUENCE [LARGE SCALE GENOMIC DNA]</scope>
    <source>
        <strain evidence="4 5">ATCC 49870</strain>
    </source>
</reference>
<keyword evidence="5" id="KW-1185">Reference proteome</keyword>
<name>A0ABZ0YY51_9GAMM</name>
<dbReference type="RefSeq" id="WP_322522094.1">
    <property type="nucleotide sequence ID" value="NZ_CP140153.1"/>
</dbReference>
<dbReference type="Pfam" id="PF01464">
    <property type="entry name" value="SLT"/>
    <property type="match status" value="1"/>
</dbReference>
<evidence type="ECO:0000256" key="2">
    <source>
        <dbReference type="SAM" id="MobiDB-lite"/>
    </source>
</evidence>
<dbReference type="InterPro" id="IPR018392">
    <property type="entry name" value="LysM"/>
</dbReference>
<sequence>MPVSPTHPTLPPRHLTVSTRLLRGLLLLVAVLLLHGCAGLVPPADRQGADARESSRPGFSTLPAISRQDGNEPPATDHQHDLWGAVASRFTLPVPDNARVDAEIRRYARHPEYLREVSERAEPYLYMIVEKLEAANLPLELTLLPIVESAYLPQALSSSSAAGIWQFIPSTGTYFGLERDAFYDGRRDIEASTDAAVTYFSQLRGMFDDDWPTVIAAYNGGQGTLLNAIRQNEQRGRATDFWSLKQIRKETQDYPARLFALVRIFSHPEKYGFTPHAIENRPALAQVELERSVSLVKLADMTGMDHDEIYRLNPGFGRSITGDTPRQLLVPREARGRFDVETLNSAASAAEDWQRYTFVRGDSFYRIAQRYGSSVDELLAINRRQSAVARPGQEILVPTGRVDRAIASGNARTHTVQSGESLWAISRQHGVKLAELRRMNAYGDNPVLRPGDKVIIGAKVAGGGDETPSKYVVQPGDTLWQLAQRFSTTVDELTALNRIGPDAALKPGQELLVASN</sequence>
<dbReference type="Proteomes" id="UP001327459">
    <property type="component" value="Chromosome"/>
</dbReference>
<dbReference type="InterPro" id="IPR023346">
    <property type="entry name" value="Lysozyme-like_dom_sf"/>
</dbReference>
<dbReference type="SUPFAM" id="SSF54106">
    <property type="entry name" value="LysM domain"/>
    <property type="match status" value="3"/>
</dbReference>
<gene>
    <name evidence="4" type="ORF">SR882_04200</name>
</gene>
<dbReference type="SMART" id="SM00257">
    <property type="entry name" value="LysM"/>
    <property type="match status" value="3"/>
</dbReference>
<evidence type="ECO:0000313" key="4">
    <source>
        <dbReference type="EMBL" id="WQH17113.1"/>
    </source>
</evidence>
<evidence type="ECO:0000259" key="3">
    <source>
        <dbReference type="PROSITE" id="PS51782"/>
    </source>
</evidence>
<dbReference type="CDD" id="cd00118">
    <property type="entry name" value="LysM"/>
    <property type="match status" value="3"/>
</dbReference>
<feature type="region of interest" description="Disordered" evidence="2">
    <location>
        <begin position="44"/>
        <end position="79"/>
    </location>
</feature>
<organism evidence="4 5">
    <name type="scientific">Guyparkeria halophila</name>
    <dbReference type="NCBI Taxonomy" id="47960"/>
    <lineage>
        <taxon>Bacteria</taxon>
        <taxon>Pseudomonadati</taxon>
        <taxon>Pseudomonadota</taxon>
        <taxon>Gammaproteobacteria</taxon>
        <taxon>Chromatiales</taxon>
        <taxon>Thioalkalibacteraceae</taxon>
        <taxon>Guyparkeria</taxon>
    </lineage>
</organism>
<dbReference type="PANTHER" id="PTHR33734">
    <property type="entry name" value="LYSM DOMAIN-CONTAINING GPI-ANCHORED PROTEIN 2"/>
    <property type="match status" value="1"/>
</dbReference>
<dbReference type="CDD" id="cd16894">
    <property type="entry name" value="MltD-like"/>
    <property type="match status" value="1"/>
</dbReference>
<evidence type="ECO:0000313" key="5">
    <source>
        <dbReference type="Proteomes" id="UP001327459"/>
    </source>
</evidence>
<feature type="domain" description="LysM" evidence="3">
    <location>
        <begin position="354"/>
        <end position="397"/>
    </location>
</feature>
<dbReference type="PANTHER" id="PTHR33734:SF22">
    <property type="entry name" value="MEMBRANE-BOUND LYTIC MUREIN TRANSGLYCOSYLASE D"/>
    <property type="match status" value="1"/>
</dbReference>
<dbReference type="Gene3D" id="1.10.530.10">
    <property type="match status" value="1"/>
</dbReference>
<dbReference type="SUPFAM" id="SSF53955">
    <property type="entry name" value="Lysozyme-like"/>
    <property type="match status" value="1"/>
</dbReference>
<feature type="domain" description="LysM" evidence="3">
    <location>
        <begin position="412"/>
        <end position="456"/>
    </location>
</feature>
<protein>
    <submittedName>
        <fullName evidence="4">LysM peptidoglycan-binding domain-containing protein</fullName>
    </submittedName>
</protein>
<feature type="domain" description="LysM" evidence="3">
    <location>
        <begin position="469"/>
        <end position="513"/>
    </location>
</feature>
<dbReference type="Pfam" id="PF01476">
    <property type="entry name" value="LysM"/>
    <property type="match status" value="3"/>
</dbReference>
<dbReference type="InterPro" id="IPR036779">
    <property type="entry name" value="LysM_dom_sf"/>
</dbReference>
<proteinExistence type="inferred from homology"/>
<dbReference type="InterPro" id="IPR000189">
    <property type="entry name" value="Transglyc_AS"/>
</dbReference>
<accession>A0ABZ0YY51</accession>
<dbReference type="EMBL" id="CP140153">
    <property type="protein sequence ID" value="WQH17113.1"/>
    <property type="molecule type" value="Genomic_DNA"/>
</dbReference>
<dbReference type="InterPro" id="IPR008258">
    <property type="entry name" value="Transglycosylase_SLT_dom_1"/>
</dbReference>
<dbReference type="Gene3D" id="3.10.350.10">
    <property type="entry name" value="LysM domain"/>
    <property type="match status" value="3"/>
</dbReference>
<dbReference type="PROSITE" id="PS51782">
    <property type="entry name" value="LYSM"/>
    <property type="match status" value="3"/>
</dbReference>
<comment type="similarity">
    <text evidence="1">Belongs to the transglycosylase Slt family.</text>
</comment>
<evidence type="ECO:0000256" key="1">
    <source>
        <dbReference type="ARBA" id="ARBA00007734"/>
    </source>
</evidence>